<evidence type="ECO:0000259" key="2">
    <source>
        <dbReference type="Pfam" id="PF11127"/>
    </source>
</evidence>
<evidence type="ECO:0000313" key="3">
    <source>
        <dbReference type="EMBL" id="GGI06200.1"/>
    </source>
</evidence>
<protein>
    <recommendedName>
        <fullName evidence="2">Inner membrane protein YgaP-like transmembrane domain-containing protein</fullName>
    </recommendedName>
</protein>
<dbReference type="InterPro" id="IPR021309">
    <property type="entry name" value="YgaP-like_TM"/>
</dbReference>
<sequence>MRENVGDTDQRLRFVGGTALLAAALGPLGARRGQLAGLLALVSGALVLESAVTRTCPLNAALGIDTR</sequence>
<feature type="transmembrane region" description="Helical" evidence="1">
    <location>
        <begin position="12"/>
        <end position="29"/>
    </location>
</feature>
<comment type="caution">
    <text evidence="3">The sequence shown here is derived from an EMBL/GenBank/DDBJ whole genome shotgun (WGS) entry which is preliminary data.</text>
</comment>
<dbReference type="EMBL" id="BMHA01000006">
    <property type="protein sequence ID" value="GGI06200.1"/>
    <property type="molecule type" value="Genomic_DNA"/>
</dbReference>
<dbReference type="AlphaFoldDB" id="A0A8J3AA73"/>
<keyword evidence="4" id="KW-1185">Reference proteome</keyword>
<organism evidence="3 4">
    <name type="scientific">Egicoccus halophilus</name>
    <dbReference type="NCBI Taxonomy" id="1670830"/>
    <lineage>
        <taxon>Bacteria</taxon>
        <taxon>Bacillati</taxon>
        <taxon>Actinomycetota</taxon>
        <taxon>Nitriliruptoria</taxon>
        <taxon>Egicoccales</taxon>
        <taxon>Egicoccaceae</taxon>
        <taxon>Egicoccus</taxon>
    </lineage>
</organism>
<dbReference type="Proteomes" id="UP000650511">
    <property type="component" value="Unassembled WGS sequence"/>
</dbReference>
<evidence type="ECO:0000313" key="4">
    <source>
        <dbReference type="Proteomes" id="UP000650511"/>
    </source>
</evidence>
<keyword evidence="1" id="KW-0812">Transmembrane</keyword>
<dbReference type="RefSeq" id="WP_130650634.1">
    <property type="nucleotide sequence ID" value="NZ_BMHA01000006.1"/>
</dbReference>
<evidence type="ECO:0000256" key="1">
    <source>
        <dbReference type="SAM" id="Phobius"/>
    </source>
</evidence>
<dbReference type="Pfam" id="PF11127">
    <property type="entry name" value="YgaP-like_TM"/>
    <property type="match status" value="1"/>
</dbReference>
<accession>A0A8J3AA73</accession>
<feature type="domain" description="Inner membrane protein YgaP-like transmembrane" evidence="2">
    <location>
        <begin position="1"/>
        <end position="66"/>
    </location>
</feature>
<reference evidence="3" key="1">
    <citation type="journal article" date="2014" name="Int. J. Syst. Evol. Microbiol.">
        <title>Complete genome sequence of Corynebacterium casei LMG S-19264T (=DSM 44701T), isolated from a smear-ripened cheese.</title>
        <authorList>
            <consortium name="US DOE Joint Genome Institute (JGI-PGF)"/>
            <person name="Walter F."/>
            <person name="Albersmeier A."/>
            <person name="Kalinowski J."/>
            <person name="Ruckert C."/>
        </authorList>
    </citation>
    <scope>NUCLEOTIDE SEQUENCE</scope>
    <source>
        <strain evidence="3">CGMCC 1.14988</strain>
    </source>
</reference>
<name>A0A8J3AA73_9ACTN</name>
<keyword evidence="1" id="KW-0472">Membrane</keyword>
<gene>
    <name evidence="3" type="ORF">GCM10011354_17900</name>
</gene>
<reference evidence="3" key="2">
    <citation type="submission" date="2020-09" db="EMBL/GenBank/DDBJ databases">
        <authorList>
            <person name="Sun Q."/>
            <person name="Zhou Y."/>
        </authorList>
    </citation>
    <scope>NUCLEOTIDE SEQUENCE</scope>
    <source>
        <strain evidence="3">CGMCC 1.14988</strain>
    </source>
</reference>
<keyword evidence="1" id="KW-1133">Transmembrane helix</keyword>
<proteinExistence type="predicted"/>